<organism evidence="3">
    <name type="scientific">Lygus hesperus</name>
    <name type="common">Western plant bug</name>
    <dbReference type="NCBI Taxonomy" id="30085"/>
    <lineage>
        <taxon>Eukaryota</taxon>
        <taxon>Metazoa</taxon>
        <taxon>Ecdysozoa</taxon>
        <taxon>Arthropoda</taxon>
        <taxon>Hexapoda</taxon>
        <taxon>Insecta</taxon>
        <taxon>Pterygota</taxon>
        <taxon>Neoptera</taxon>
        <taxon>Paraneoptera</taxon>
        <taxon>Hemiptera</taxon>
        <taxon>Heteroptera</taxon>
        <taxon>Panheteroptera</taxon>
        <taxon>Cimicomorpha</taxon>
        <taxon>Miridae</taxon>
        <taxon>Mirini</taxon>
        <taxon>Lygus</taxon>
    </lineage>
</organism>
<dbReference type="PANTHER" id="PTHR33480:SF1">
    <property type="entry name" value="TYR RECOMBINASE DOMAIN-CONTAINING PROTEIN"/>
    <property type="match status" value="1"/>
</dbReference>
<protein>
    <recommendedName>
        <fullName evidence="2">Mutator-like transposase domain-containing protein</fullName>
    </recommendedName>
</protein>
<feature type="compositionally biased region" description="Basic residues" evidence="1">
    <location>
        <begin position="1013"/>
        <end position="1027"/>
    </location>
</feature>
<dbReference type="EMBL" id="GDHC01007842">
    <property type="protein sequence ID" value="JAQ10787.1"/>
    <property type="molecule type" value="Transcribed_RNA"/>
</dbReference>
<dbReference type="Pfam" id="PF20700">
    <property type="entry name" value="Mutator"/>
    <property type="match status" value="1"/>
</dbReference>
<evidence type="ECO:0000313" key="3">
    <source>
        <dbReference type="EMBL" id="JAP98946.1"/>
    </source>
</evidence>
<dbReference type="EMBL" id="GDHC01019682">
    <property type="protein sequence ID" value="JAP98946.1"/>
    <property type="molecule type" value="Transcribed_RNA"/>
</dbReference>
<accession>A0A146KUY5</accession>
<evidence type="ECO:0000259" key="2">
    <source>
        <dbReference type="Pfam" id="PF20700"/>
    </source>
</evidence>
<proteinExistence type="predicted"/>
<name>A0A146KUY5_LYGHE</name>
<sequence>MDTIVARPGFEYFCTGPLMPLIQGHSGFLSVASAKLTNQKGNLVYVTFDSLQDSNMDAVTSLFPGSLDGRRIFDLNYLIHQVKKVAKHGKNECGWMDVDMVREERHGLRSTFEFKCRECQLVFDLKTDDYQRKDFSTDVLSAAAEANVEFSSLTAILNAADIPFMSYFPYRTEKDEISGSGPPCVGGFDHPEAQNYQAQIGDSDSAMTYDLSIHGRPSEPLLAVSDLKREDDPDLKEETNETLSCNANQKRVKSRYANSVRCLFCGKVVLYRSLLIHFVRKHKDKEEVKKILSLQKNNPRRAILLRNVKRKCDVTFTGPSWKKLDPNYLPCGNCKNLYKNGSLYKHCITCLGVKGNSIVKMSGLLKISQEQESEKIRDFKIKILLGIRTEIVRNFINGDPILTEYGIHCMNLELKKGNLAKFSTVRSSLYMVVAVFFIMQQKHPSMSNILDVFDPKLWGAFIEAIHEYTKVQSTLRKLRQQFYKISRFAANQCSRLEINADLLYKWILLFKNNHIQVIRHSQRWKNLSWFTVTKKLAVLFKFAHDELRSSLEVLKVKGFDSEAFETLNYAAMLKIMSYNRNRVVDLEKILISDFDKRQVVTRNTDIWKCLDESEKFTAERCQYFEIRSKFRRSIPILLDSTVIDAVETILFLREKSGVSRENPYVFGELESSYFKINSAINKLATRCGVETSCTAAVIMSADLKKYVACMSHALSMNNSDVAILSNVLGHSNVATSTASMTDSASTSDDVMLRLAKLFRLLVALNEESIQDFKGMNIDDIDVEIDIGSSETLSKPYVPEATPTTSFPADLSHKDAVGSVTRDYRSDVQKLGPQSFHLASQNVATDVDQENVLPTSDQGHGCLPTDEAYQSSYFTSNPYSFPHKTIYSNPSLNPLDSSLNYNMHMHKQHYSNCRETTNQMHHPALISTMPYAAANDLPYYSPAQYDNEGQRSCMEFFGFQSGMQNRWPVQNLSSDLSVASKAHTSPYKRKMEPNEIHNNHFLVIGDSVKTPPTPRKHRSRSPNSKIKRIPWTPDEKQSLLEFFGPDIFIDQKLPSYYNCQKAIEKYECLHLRTKAQVKAFINNEQRKWKKRLDSQLLNNNPHVLNPESTEGLS</sequence>
<gene>
    <name evidence="4" type="ORF">g.91711</name>
    <name evidence="3" type="ORF">g.91717</name>
</gene>
<feature type="domain" description="Mutator-like transposase" evidence="2">
    <location>
        <begin position="69"/>
        <end position="178"/>
    </location>
</feature>
<feature type="region of interest" description="Disordered" evidence="1">
    <location>
        <begin position="1004"/>
        <end position="1028"/>
    </location>
</feature>
<dbReference type="InterPro" id="IPR049012">
    <property type="entry name" value="Mutator_transp_dom"/>
</dbReference>
<evidence type="ECO:0000313" key="4">
    <source>
        <dbReference type="EMBL" id="JAQ10787.1"/>
    </source>
</evidence>
<dbReference type="AlphaFoldDB" id="A0A146KUY5"/>
<dbReference type="PANTHER" id="PTHR33480">
    <property type="entry name" value="SET DOMAIN-CONTAINING PROTEIN-RELATED"/>
    <property type="match status" value="1"/>
</dbReference>
<evidence type="ECO:0000256" key="1">
    <source>
        <dbReference type="SAM" id="MobiDB-lite"/>
    </source>
</evidence>
<reference evidence="3" key="1">
    <citation type="journal article" date="2016" name="Gigascience">
        <title>De novo construction of an expanded transcriptome assembly for the western tarnished plant bug, Lygus hesperus.</title>
        <authorList>
            <person name="Tassone E.E."/>
            <person name="Geib S.M."/>
            <person name="Hall B."/>
            <person name="Fabrick J.A."/>
            <person name="Brent C.S."/>
            <person name="Hull J.J."/>
        </authorList>
    </citation>
    <scope>NUCLEOTIDE SEQUENCE</scope>
</reference>